<gene>
    <name evidence="2" type="ORF">C1645_879557</name>
</gene>
<name>A0A397SQD3_9GLOM</name>
<feature type="transmembrane region" description="Helical" evidence="1">
    <location>
        <begin position="69"/>
        <end position="88"/>
    </location>
</feature>
<dbReference type="EMBL" id="QKYT01000451">
    <property type="protein sequence ID" value="RIA85051.1"/>
    <property type="molecule type" value="Genomic_DNA"/>
</dbReference>
<keyword evidence="1" id="KW-0812">Transmembrane</keyword>
<evidence type="ECO:0000313" key="2">
    <source>
        <dbReference type="EMBL" id="RIA85051.1"/>
    </source>
</evidence>
<dbReference type="AlphaFoldDB" id="A0A397SQD3"/>
<dbReference type="OrthoDB" id="2441256at2759"/>
<comment type="caution">
    <text evidence="2">The sequence shown here is derived from an EMBL/GenBank/DDBJ whole genome shotgun (WGS) entry which is preliminary data.</text>
</comment>
<proteinExistence type="predicted"/>
<keyword evidence="1" id="KW-1133">Transmembrane helix</keyword>
<keyword evidence="3" id="KW-1185">Reference proteome</keyword>
<accession>A0A397SQD3</accession>
<organism evidence="2 3">
    <name type="scientific">Glomus cerebriforme</name>
    <dbReference type="NCBI Taxonomy" id="658196"/>
    <lineage>
        <taxon>Eukaryota</taxon>
        <taxon>Fungi</taxon>
        <taxon>Fungi incertae sedis</taxon>
        <taxon>Mucoromycota</taxon>
        <taxon>Glomeromycotina</taxon>
        <taxon>Glomeromycetes</taxon>
        <taxon>Glomerales</taxon>
        <taxon>Glomeraceae</taxon>
        <taxon>Glomus</taxon>
    </lineage>
</organism>
<feature type="transmembrane region" description="Helical" evidence="1">
    <location>
        <begin position="246"/>
        <end position="268"/>
    </location>
</feature>
<protein>
    <submittedName>
        <fullName evidence="2">Uncharacterized protein</fullName>
    </submittedName>
</protein>
<keyword evidence="1" id="KW-0472">Membrane</keyword>
<feature type="transmembrane region" description="Helical" evidence="1">
    <location>
        <begin position="214"/>
        <end position="234"/>
    </location>
</feature>
<evidence type="ECO:0000313" key="3">
    <source>
        <dbReference type="Proteomes" id="UP000265703"/>
    </source>
</evidence>
<reference evidence="2 3" key="1">
    <citation type="submission" date="2018-06" db="EMBL/GenBank/DDBJ databases">
        <title>Comparative genomics reveals the genomic features of Rhizophagus irregularis, R. cerebriforme, R. diaphanum and Gigaspora rosea, and their symbiotic lifestyle signature.</title>
        <authorList>
            <person name="Morin E."/>
            <person name="San Clemente H."/>
            <person name="Chen E.C.H."/>
            <person name="De La Providencia I."/>
            <person name="Hainaut M."/>
            <person name="Kuo A."/>
            <person name="Kohler A."/>
            <person name="Murat C."/>
            <person name="Tang N."/>
            <person name="Roy S."/>
            <person name="Loubradou J."/>
            <person name="Henrissat B."/>
            <person name="Grigoriev I.V."/>
            <person name="Corradi N."/>
            <person name="Roux C."/>
            <person name="Martin F.M."/>
        </authorList>
    </citation>
    <scope>NUCLEOTIDE SEQUENCE [LARGE SCALE GENOMIC DNA]</scope>
    <source>
        <strain evidence="2 3">DAOM 227022</strain>
    </source>
</reference>
<evidence type="ECO:0000256" key="1">
    <source>
        <dbReference type="SAM" id="Phobius"/>
    </source>
</evidence>
<feature type="transmembrane region" description="Helical" evidence="1">
    <location>
        <begin position="38"/>
        <end position="57"/>
    </location>
</feature>
<dbReference type="Proteomes" id="UP000265703">
    <property type="component" value="Unassembled WGS sequence"/>
</dbReference>
<sequence>MEITKRKKKKYKVINKKRKQRDLELKTFDIFHAEKKSTFLTSVILTIAFLGVNIWFMHILSSLCQKPKLLSSLYAILYTTNVLSHIQFHERNLEKIRMKSQPEKRLIQGDNIWNISFSVCFLNNIIDNNNNNNSSLLLFIPLPNVILEPGKSPNCDENIHDACNIYFNDVRLSNSNYLDIVCDEAIFRRLITYCEKKDNIRLILGQWHTSKDMCSALITIFSGYGIFILAANLGICYLDKLEKVDYQATCHILELIWIAIGITISKYLHSKNKKMEDIKNLNNNVLKAWYKICWAGYWFGHKVGIRRGNYDMQFKNLLAFSSLFPVAEKSNYAQSVTYFLFYVNDDETLQSLL</sequence>